<evidence type="ECO:0000313" key="3">
    <source>
        <dbReference type="EnsemblMetazoa" id="CJA32939.1"/>
    </source>
</evidence>
<organism evidence="3 4">
    <name type="scientific">Caenorhabditis japonica</name>
    <dbReference type="NCBI Taxonomy" id="281687"/>
    <lineage>
        <taxon>Eukaryota</taxon>
        <taxon>Metazoa</taxon>
        <taxon>Ecdysozoa</taxon>
        <taxon>Nematoda</taxon>
        <taxon>Chromadorea</taxon>
        <taxon>Rhabditida</taxon>
        <taxon>Rhabditina</taxon>
        <taxon>Rhabditomorpha</taxon>
        <taxon>Rhabditoidea</taxon>
        <taxon>Rhabditidae</taxon>
        <taxon>Peloderinae</taxon>
        <taxon>Caenorhabditis</taxon>
    </lineage>
</organism>
<dbReference type="GO" id="GO:0005634">
    <property type="term" value="C:nucleus"/>
    <property type="evidence" value="ECO:0007669"/>
    <property type="project" value="TreeGrafter"/>
</dbReference>
<dbReference type="Pfam" id="PF08389">
    <property type="entry name" value="Xpo1"/>
    <property type="match status" value="1"/>
</dbReference>
<dbReference type="Proteomes" id="UP000005237">
    <property type="component" value="Unassembled WGS sequence"/>
</dbReference>
<reference evidence="4" key="1">
    <citation type="submission" date="2010-08" db="EMBL/GenBank/DDBJ databases">
        <authorList>
            <consortium name="Caenorhabditis japonica Sequencing Consortium"/>
            <person name="Wilson R.K."/>
        </authorList>
    </citation>
    <scope>NUCLEOTIDE SEQUENCE [LARGE SCALE GENOMIC DNA]</scope>
    <source>
        <strain evidence="4">DF5081</strain>
    </source>
</reference>
<dbReference type="GO" id="GO:0000056">
    <property type="term" value="P:ribosomal small subunit export from nucleus"/>
    <property type="evidence" value="ECO:0007669"/>
    <property type="project" value="TreeGrafter"/>
</dbReference>
<keyword evidence="4" id="KW-1185">Reference proteome</keyword>
<evidence type="ECO:0000259" key="2">
    <source>
        <dbReference type="PROSITE" id="PS50166"/>
    </source>
</evidence>
<proteinExistence type="inferred from homology"/>
<dbReference type="Pfam" id="PF03810">
    <property type="entry name" value="IBN_N"/>
    <property type="match status" value="1"/>
</dbReference>
<evidence type="ECO:0000256" key="1">
    <source>
        <dbReference type="ARBA" id="ARBA00009466"/>
    </source>
</evidence>
<dbReference type="EnsemblMetazoa" id="CJA32939.1">
    <property type="protein sequence ID" value="CJA32939.1"/>
    <property type="gene ID" value="WBGene00208786"/>
</dbReference>
<dbReference type="PANTHER" id="PTHR11223">
    <property type="entry name" value="EXPORTIN 1/5"/>
    <property type="match status" value="1"/>
</dbReference>
<dbReference type="GO" id="GO:0005737">
    <property type="term" value="C:cytoplasm"/>
    <property type="evidence" value="ECO:0007669"/>
    <property type="project" value="TreeGrafter"/>
</dbReference>
<protein>
    <submittedName>
        <fullName evidence="3">Importin N-terminal domain-containing protein</fullName>
    </submittedName>
</protein>
<dbReference type="GO" id="GO:0006611">
    <property type="term" value="P:protein export from nucleus"/>
    <property type="evidence" value="ECO:0007669"/>
    <property type="project" value="InterPro"/>
</dbReference>
<dbReference type="SUPFAM" id="SSF48371">
    <property type="entry name" value="ARM repeat"/>
    <property type="match status" value="1"/>
</dbReference>
<name>A0A8R1IFU3_CAEJA</name>
<dbReference type="SMART" id="SM00913">
    <property type="entry name" value="IBN_N"/>
    <property type="match status" value="1"/>
</dbReference>
<dbReference type="InterPro" id="IPR001494">
    <property type="entry name" value="Importin-beta_N"/>
</dbReference>
<feature type="domain" description="Importin N-terminal" evidence="2">
    <location>
        <begin position="44"/>
        <end position="110"/>
    </location>
</feature>
<evidence type="ECO:0000313" key="4">
    <source>
        <dbReference type="Proteomes" id="UP000005237"/>
    </source>
</evidence>
<dbReference type="InterPro" id="IPR016024">
    <property type="entry name" value="ARM-type_fold"/>
</dbReference>
<dbReference type="PROSITE" id="PS50166">
    <property type="entry name" value="IMPORTIN_B_NT"/>
    <property type="match status" value="1"/>
</dbReference>
<dbReference type="PANTHER" id="PTHR11223:SF2">
    <property type="entry name" value="EXPORTIN-1"/>
    <property type="match status" value="1"/>
</dbReference>
<dbReference type="InterPro" id="IPR011989">
    <property type="entry name" value="ARM-like"/>
</dbReference>
<reference evidence="3" key="2">
    <citation type="submission" date="2022-06" db="UniProtKB">
        <authorList>
            <consortium name="EnsemblMetazoa"/>
        </authorList>
    </citation>
    <scope>IDENTIFICATION</scope>
    <source>
        <strain evidence="3">DF5081</strain>
    </source>
</reference>
<dbReference type="AlphaFoldDB" id="A0A8R1IFU3"/>
<dbReference type="GO" id="GO:0005049">
    <property type="term" value="F:nuclear export signal receptor activity"/>
    <property type="evidence" value="ECO:0007669"/>
    <property type="project" value="InterPro"/>
</dbReference>
<dbReference type="Gene3D" id="1.25.10.10">
    <property type="entry name" value="Leucine-rich Repeat Variant"/>
    <property type="match status" value="1"/>
</dbReference>
<dbReference type="GO" id="GO:0000055">
    <property type="term" value="P:ribosomal large subunit export from nucleus"/>
    <property type="evidence" value="ECO:0007669"/>
    <property type="project" value="TreeGrafter"/>
</dbReference>
<sequence length="173" mass="20033">MSGAMDVLHEARRQFTQSDRIDVNLLDQVVQIMNQRSGKEQAEANSILMELKENRDSWTKVDAILQFSTLNESKYFALQILEGVIQHKWKSLPQVQRDGIKSFIITKMFELSADQSTMEQNQLLLHKLNLVLVQIVKQDWPKQWPSFITDIVDSSKTNETVCINNMNILSLLR</sequence>
<dbReference type="InterPro" id="IPR013598">
    <property type="entry name" value="Exportin-1/Importin-b-like"/>
</dbReference>
<dbReference type="GO" id="GO:0031267">
    <property type="term" value="F:small GTPase binding"/>
    <property type="evidence" value="ECO:0007669"/>
    <property type="project" value="InterPro"/>
</dbReference>
<accession>A0A8R1IFU3</accession>
<comment type="similarity">
    <text evidence="1">Belongs to the exportin family.</text>
</comment>
<dbReference type="InterPro" id="IPR045065">
    <property type="entry name" value="XPO1/5"/>
</dbReference>